<dbReference type="OrthoDB" id="7464126at2759"/>
<evidence type="ECO:0000256" key="7">
    <source>
        <dbReference type="ARBA" id="ARBA00022833"/>
    </source>
</evidence>
<dbReference type="Gene3D" id="3.30.60.90">
    <property type="match status" value="1"/>
</dbReference>
<dbReference type="HOGENOM" id="CLU_327312_0_0_1"/>
<dbReference type="InterPro" id="IPR052374">
    <property type="entry name" value="SERAC1"/>
</dbReference>
<dbReference type="GO" id="GO:0016020">
    <property type="term" value="C:membrane"/>
    <property type="evidence" value="ECO:0007669"/>
    <property type="project" value="UniProtKB-SubCell"/>
</dbReference>
<feature type="compositionally biased region" description="Basic and acidic residues" evidence="11">
    <location>
        <begin position="843"/>
        <end position="853"/>
    </location>
</feature>
<dbReference type="EMBL" id="AZHE01000020">
    <property type="protein sequence ID" value="KHN95717.1"/>
    <property type="molecule type" value="Genomic_DNA"/>
</dbReference>
<evidence type="ECO:0000256" key="2">
    <source>
        <dbReference type="ARBA" id="ARBA00004240"/>
    </source>
</evidence>
<dbReference type="AlphaFoldDB" id="A0A0B2WQE5"/>
<evidence type="ECO:0000256" key="4">
    <source>
        <dbReference type="ARBA" id="ARBA00022723"/>
    </source>
</evidence>
<dbReference type="GeneID" id="63740784"/>
<dbReference type="PANTHER" id="PTHR48182">
    <property type="entry name" value="PROTEIN SERAC1"/>
    <property type="match status" value="1"/>
</dbReference>
<feature type="compositionally biased region" description="Low complexity" evidence="11">
    <location>
        <begin position="855"/>
        <end position="868"/>
    </location>
</feature>
<dbReference type="PANTHER" id="PTHR48182:SF2">
    <property type="entry name" value="PROTEIN SERAC1"/>
    <property type="match status" value="1"/>
</dbReference>
<evidence type="ECO:0000256" key="3">
    <source>
        <dbReference type="ARBA" id="ARBA00004370"/>
    </source>
</evidence>
<feature type="compositionally biased region" description="Basic and acidic residues" evidence="11">
    <location>
        <begin position="517"/>
        <end position="535"/>
    </location>
</feature>
<feature type="compositionally biased region" description="Polar residues" evidence="11">
    <location>
        <begin position="659"/>
        <end position="678"/>
    </location>
</feature>
<protein>
    <submittedName>
        <fullName evidence="13">Zinc finger, ZZ-type</fullName>
    </submittedName>
</protein>
<dbReference type="GO" id="GO:0005783">
    <property type="term" value="C:endoplasmic reticulum"/>
    <property type="evidence" value="ECO:0007669"/>
    <property type="project" value="UniProtKB-SubCell"/>
</dbReference>
<dbReference type="InterPro" id="IPR043145">
    <property type="entry name" value="Znf_ZZ_sf"/>
</dbReference>
<keyword evidence="8" id="KW-0496">Mitochondrion</keyword>
<gene>
    <name evidence="13" type="ORF">MAM_06329</name>
</gene>
<dbReference type="Proteomes" id="UP000030816">
    <property type="component" value="Unassembled WGS sequence"/>
</dbReference>
<evidence type="ECO:0000256" key="8">
    <source>
        <dbReference type="ARBA" id="ARBA00023128"/>
    </source>
</evidence>
<evidence type="ECO:0000259" key="12">
    <source>
        <dbReference type="Pfam" id="PF00569"/>
    </source>
</evidence>
<feature type="domain" description="ZZ-type" evidence="12">
    <location>
        <begin position="580"/>
        <end position="622"/>
    </location>
</feature>
<dbReference type="SUPFAM" id="SSF57850">
    <property type="entry name" value="RING/U-box"/>
    <property type="match status" value="1"/>
</dbReference>
<proteinExistence type="predicted"/>
<feature type="compositionally biased region" description="Polar residues" evidence="11">
    <location>
        <begin position="433"/>
        <end position="442"/>
    </location>
</feature>
<evidence type="ECO:0000313" key="13">
    <source>
        <dbReference type="EMBL" id="KHN95717.1"/>
    </source>
</evidence>
<feature type="region of interest" description="Disordered" evidence="11">
    <location>
        <begin position="843"/>
        <end position="875"/>
    </location>
</feature>
<feature type="compositionally biased region" description="Low complexity" evidence="11">
    <location>
        <begin position="496"/>
        <end position="505"/>
    </location>
</feature>
<keyword evidence="6" id="KW-0256">Endoplasmic reticulum</keyword>
<dbReference type="GO" id="GO:0008270">
    <property type="term" value="F:zinc ion binding"/>
    <property type="evidence" value="ECO:0007669"/>
    <property type="project" value="UniProtKB-KW"/>
</dbReference>
<feature type="compositionally biased region" description="Low complexity" evidence="11">
    <location>
        <begin position="461"/>
        <end position="474"/>
    </location>
</feature>
<name>A0A0B2WQE5_METAS</name>
<evidence type="ECO:0000256" key="6">
    <source>
        <dbReference type="ARBA" id="ARBA00022824"/>
    </source>
</evidence>
<feature type="compositionally biased region" description="Polar residues" evidence="11">
    <location>
        <begin position="550"/>
        <end position="559"/>
    </location>
</feature>
<evidence type="ECO:0000256" key="5">
    <source>
        <dbReference type="ARBA" id="ARBA00022771"/>
    </source>
</evidence>
<keyword evidence="4" id="KW-0479">Metal-binding</keyword>
<feature type="compositionally biased region" description="Polar residues" evidence="11">
    <location>
        <begin position="475"/>
        <end position="485"/>
    </location>
</feature>
<dbReference type="GO" id="GO:0005739">
    <property type="term" value="C:mitochondrion"/>
    <property type="evidence" value="ECO:0007669"/>
    <property type="project" value="UniProtKB-SubCell"/>
</dbReference>
<dbReference type="Pfam" id="PF00569">
    <property type="entry name" value="ZZ"/>
    <property type="match status" value="1"/>
</dbReference>
<evidence type="ECO:0000256" key="1">
    <source>
        <dbReference type="ARBA" id="ARBA00004173"/>
    </source>
</evidence>
<reference evidence="13 14" key="1">
    <citation type="journal article" date="2014" name="Proc. Natl. Acad. Sci. U.S.A.">
        <title>Trajectory and genomic determinants of fungal-pathogen speciation and host adaptation.</title>
        <authorList>
            <person name="Hu X."/>
            <person name="Xiao G."/>
            <person name="Zheng P."/>
            <person name="Shang Y."/>
            <person name="Su Y."/>
            <person name="Zhang X."/>
            <person name="Liu X."/>
            <person name="Zhan S."/>
            <person name="St Leger R.J."/>
            <person name="Wang C."/>
        </authorList>
    </citation>
    <scope>NUCLEOTIDE SEQUENCE [LARGE SCALE GENOMIC DNA]</scope>
    <source>
        <strain evidence="13 14">ARSEF 1941</strain>
    </source>
</reference>
<keyword evidence="14" id="KW-1185">Reference proteome</keyword>
<evidence type="ECO:0000256" key="9">
    <source>
        <dbReference type="ARBA" id="ARBA00023136"/>
    </source>
</evidence>
<dbReference type="InterPro" id="IPR000433">
    <property type="entry name" value="Znf_ZZ"/>
</dbReference>
<feature type="coiled-coil region" evidence="10">
    <location>
        <begin position="895"/>
        <end position="922"/>
    </location>
</feature>
<feature type="region of interest" description="Disordered" evidence="11">
    <location>
        <begin position="637"/>
        <end position="678"/>
    </location>
</feature>
<evidence type="ECO:0000256" key="10">
    <source>
        <dbReference type="SAM" id="Coils"/>
    </source>
</evidence>
<accession>A0A0B2WQE5</accession>
<sequence>MEYAALSRSAVARVPYSNGSTDNISPHPPERRHNPQELLNIRSWDCVAMDPTSNPQVLFREQAEPGLYLVSPRNPNELCTHDIFIVHGLNGGPTRTWQHPDTNCIWFRDLLPQRLRSQETPCNARIWTYGYNASFSFSTETIYGHALTLLNRVKGIRKGYEPAGTQNNMDMPFSRGHSGEIGESLTDGAAGSGNKPFSPAQALVEASIQSRYNTIHSATEGIIFLGTPHRGSGAATLGQVAALVAGAAVPGWRVFNRGLLKGLEKDNDALFQTCNRFANICTDMRIHSFYETMPLGPRVIVEQNSAILSMSNEEVVYGLWANHRDLCKYRDADDQNWLPVLTSILDLVAVKTPGQGATGYHAGGQSYLPDTSYVHSYVAELPVHGPARPPQRDDGNAFRPRPHYTPQASTLPYPDDEYDENARRRVYGFRQIDGTTSYGGNIQPNPQYPPYQPRPSKTARVEALAPLPPVASSATYTQQKTSPQSEPRRDVAQRTASSSASSGPPGRRPYPVASSAHSREDFSMNRAFLPERSKTSSEPPISGVKAVPSPDTSTPSGSEGQAADAGQSDTSNDDVTKEVVVQCDACGNSVRCSQPHVECSECFDYDLCINCWQLDRISKQHKNNHRVTHILNSHIISPEDLNPPNDAVNPEHTPDGSRRNWSVHTVPKNSNDGSQGTSDWRVTHLHGHDSHARFLASAAPGHFAILVFLCLYISPSVSKDDLQTLQREGLGWLRISFGTLRNKKEFFHARHREDTFDSRSLEHDSLPQKLLKEYWYDVVRIPTAVQTLRIASDAIVSIPGHQATDVDCGLILQWSHVRCFEKSNDALVRIAVQHISEPLVRALDPDRPMRASEHSPTARAAPSATASTRGEESEELSVEDCIAALVKIRQEVHDAQQRDTRIQALQLRVEQEEEEKRQAILQALYLRGLLELGAGLAWS</sequence>
<keyword evidence="10" id="KW-0175">Coiled coil</keyword>
<evidence type="ECO:0000256" key="11">
    <source>
        <dbReference type="SAM" id="MobiDB-lite"/>
    </source>
</evidence>
<keyword evidence="5" id="KW-0863">Zinc-finger</keyword>
<comment type="subcellular location">
    <subcellularLocation>
        <location evidence="2">Endoplasmic reticulum</location>
    </subcellularLocation>
    <subcellularLocation>
        <location evidence="3">Membrane</location>
    </subcellularLocation>
    <subcellularLocation>
        <location evidence="1">Mitochondrion</location>
    </subcellularLocation>
</comment>
<keyword evidence="7" id="KW-0862">Zinc</keyword>
<dbReference type="RefSeq" id="XP_040676783.1">
    <property type="nucleotide sequence ID" value="XM_040825127.1"/>
</dbReference>
<feature type="region of interest" description="Disordered" evidence="11">
    <location>
        <begin position="383"/>
        <end position="417"/>
    </location>
</feature>
<organism evidence="13 14">
    <name type="scientific">Metarhizium album (strain ARSEF 1941)</name>
    <dbReference type="NCBI Taxonomy" id="1081103"/>
    <lineage>
        <taxon>Eukaryota</taxon>
        <taxon>Fungi</taxon>
        <taxon>Dikarya</taxon>
        <taxon>Ascomycota</taxon>
        <taxon>Pezizomycotina</taxon>
        <taxon>Sordariomycetes</taxon>
        <taxon>Hypocreomycetidae</taxon>
        <taxon>Hypocreales</taxon>
        <taxon>Clavicipitaceae</taxon>
        <taxon>Metarhizium</taxon>
    </lineage>
</organism>
<comment type="caution">
    <text evidence="13">The sequence shown here is derived from an EMBL/GenBank/DDBJ whole genome shotgun (WGS) entry which is preliminary data.</text>
</comment>
<feature type="region of interest" description="Disordered" evidence="11">
    <location>
        <begin position="433"/>
        <end position="573"/>
    </location>
</feature>
<keyword evidence="9" id="KW-0472">Membrane</keyword>
<evidence type="ECO:0000313" key="14">
    <source>
        <dbReference type="Proteomes" id="UP000030816"/>
    </source>
</evidence>